<dbReference type="SMART" id="SM00710">
    <property type="entry name" value="PbH1"/>
    <property type="match status" value="4"/>
</dbReference>
<organism evidence="2 3">
    <name type="scientific">Candidatus Mediterraneibacter pullicola</name>
    <dbReference type="NCBI Taxonomy" id="2838682"/>
    <lineage>
        <taxon>Bacteria</taxon>
        <taxon>Bacillati</taxon>
        <taxon>Bacillota</taxon>
        <taxon>Clostridia</taxon>
        <taxon>Lachnospirales</taxon>
        <taxon>Lachnospiraceae</taxon>
        <taxon>Mediterraneibacter</taxon>
    </lineage>
</organism>
<evidence type="ECO:0000256" key="1">
    <source>
        <dbReference type="SAM" id="SignalP"/>
    </source>
</evidence>
<evidence type="ECO:0000313" key="2">
    <source>
        <dbReference type="EMBL" id="HJA06093.1"/>
    </source>
</evidence>
<accession>A0A9D2KK65</accession>
<dbReference type="Proteomes" id="UP000824223">
    <property type="component" value="Unassembled WGS sequence"/>
</dbReference>
<proteinExistence type="predicted"/>
<reference evidence="2" key="1">
    <citation type="journal article" date="2021" name="PeerJ">
        <title>Extensive microbial diversity within the chicken gut microbiome revealed by metagenomics and culture.</title>
        <authorList>
            <person name="Gilroy R."/>
            <person name="Ravi A."/>
            <person name="Getino M."/>
            <person name="Pursley I."/>
            <person name="Horton D.L."/>
            <person name="Alikhan N.F."/>
            <person name="Baker D."/>
            <person name="Gharbi K."/>
            <person name="Hall N."/>
            <person name="Watson M."/>
            <person name="Adriaenssens E.M."/>
            <person name="Foster-Nyarko E."/>
            <person name="Jarju S."/>
            <person name="Secka A."/>
            <person name="Antonio M."/>
            <person name="Oren A."/>
            <person name="Chaudhuri R.R."/>
            <person name="La Ragione R."/>
            <person name="Hildebrand F."/>
            <person name="Pallen M.J."/>
        </authorList>
    </citation>
    <scope>NUCLEOTIDE SEQUENCE</scope>
    <source>
        <strain evidence="2">ChiSjej2B20-11307</strain>
    </source>
</reference>
<dbReference type="InterPro" id="IPR006626">
    <property type="entry name" value="PbH1"/>
</dbReference>
<name>A0A9D2KK65_9FIRM</name>
<dbReference type="AlphaFoldDB" id="A0A9D2KK65"/>
<feature type="signal peptide" evidence="1">
    <location>
        <begin position="1"/>
        <end position="30"/>
    </location>
</feature>
<dbReference type="PROSITE" id="PS51257">
    <property type="entry name" value="PROKAR_LIPOPROTEIN"/>
    <property type="match status" value="1"/>
</dbReference>
<evidence type="ECO:0000313" key="3">
    <source>
        <dbReference type="Proteomes" id="UP000824223"/>
    </source>
</evidence>
<dbReference type="SUPFAM" id="SSF51126">
    <property type="entry name" value="Pectin lyase-like"/>
    <property type="match status" value="2"/>
</dbReference>
<evidence type="ECO:0008006" key="4">
    <source>
        <dbReference type="Google" id="ProtNLM"/>
    </source>
</evidence>
<feature type="chain" id="PRO_5038822436" description="Right handed beta helix domain-containing protein" evidence="1">
    <location>
        <begin position="31"/>
        <end position="907"/>
    </location>
</feature>
<dbReference type="InterPro" id="IPR011050">
    <property type="entry name" value="Pectin_lyase_fold/virulence"/>
</dbReference>
<dbReference type="EMBL" id="DXAK01000012">
    <property type="protein sequence ID" value="HJA06093.1"/>
    <property type="molecule type" value="Genomic_DNA"/>
</dbReference>
<comment type="caution">
    <text evidence="2">The sequence shown here is derived from an EMBL/GenBank/DDBJ whole genome shotgun (WGS) entry which is preliminary data.</text>
</comment>
<keyword evidence="1" id="KW-0732">Signal</keyword>
<reference evidence="2" key="2">
    <citation type="submission" date="2021-04" db="EMBL/GenBank/DDBJ databases">
        <authorList>
            <person name="Gilroy R."/>
        </authorList>
    </citation>
    <scope>NUCLEOTIDE SEQUENCE</scope>
    <source>
        <strain evidence="2">ChiSjej2B20-11307</strain>
    </source>
</reference>
<protein>
    <recommendedName>
        <fullName evidence="4">Right handed beta helix domain-containing protein</fullName>
    </recommendedName>
</protein>
<sequence>MKKRKMGGIKVLAAAMAAMMLAAACPTASAQGAEGDADVTGQGTGTTYYVSSQNGNDANNGTSENTAFQSLDKINELILKPGDQVLLERGSVFNEQYLHLKGSGSEDAYIVVSDYGDDSDSMPQINADGAGQWLQDYGKATGDVPAGGKTVSTALLLTDMEYIEVSNLEITNRRVDNEYDDGLTYNDENALDRTGVASVAKNNGTLDHIVLDNLYIHDVQGNVYNKQTVNGGIYFIACLPDDERETGIARYNDVLIQNCYLKDVNRKGIGCAFTVYGSDNFGSLKEIPDDLMQKYGSTNVVIQNNYVEGAGGDAITPQYCYRPVVQYNVAKEAGKQMNTTDYKREQGRVAAAIWPWTCKDAVFQYNESFDTLNAASGNGDGQAWDADTGDGTLYQYNYSHGNTGGAVMFCLQQAVNSTFRYNISQNDGSGSNIGLLSLAKNPDAHIYNNTFYISEGTSIIGTRIGYSAASATIENNIFYYTGDIPKQETYRGSSTGSNVRLYTNNIYYNYANTPTVDTNPIQVSAGEELLTGPGTGPEDVAADHKVRDHEDVAEGTTTAFDGYKPSSENSPAVNAGKVITDQNGKAVEHDFFGNLIIDSPDIGAVEYSTVSADSSLHDAAYIVKEGKIYVPYSDNNPTTVGEFKSNVLVANTASYQVLKADKTQASDTENIAGGMILCVKAQSGTTTEYEICQKNAYDWAEDFVDRQQGNVWFAQQGIGIGAGTNWKNISTFDTTYSTWKADQWHGVGLDKRQSEPVTDDVHGLLAAPKGSGGMAVITAMSFRAPKTGTVKFTVKDTGDGDSGEPYIRQANNTGGPVILGLYVNDKQIIQSELSESFVTADGWRNIPEFEVTAGDYVRVILEGKNAEKRSVHITPNIEYLDIDAENSSPVIELKEKDVLAFGVEKSQ</sequence>
<gene>
    <name evidence="2" type="ORF">H9798_02945</name>
</gene>